<feature type="transmembrane region" description="Helical" evidence="1">
    <location>
        <begin position="244"/>
        <end position="263"/>
    </location>
</feature>
<keyword evidence="3" id="KW-0378">Hydrolase</keyword>
<keyword evidence="3" id="KW-0645">Protease</keyword>
<name>A0A843YHF4_9RHOB</name>
<dbReference type="InterPro" id="IPR003675">
    <property type="entry name" value="Rce1/LyrA-like_dom"/>
</dbReference>
<organism evidence="3 4">
    <name type="scientific">Tritonibacter litoralis</name>
    <dbReference type="NCBI Taxonomy" id="2662264"/>
    <lineage>
        <taxon>Bacteria</taxon>
        <taxon>Pseudomonadati</taxon>
        <taxon>Pseudomonadota</taxon>
        <taxon>Alphaproteobacteria</taxon>
        <taxon>Rhodobacterales</taxon>
        <taxon>Paracoccaceae</taxon>
        <taxon>Tritonibacter</taxon>
    </lineage>
</organism>
<dbReference type="GO" id="GO:0006508">
    <property type="term" value="P:proteolysis"/>
    <property type="evidence" value="ECO:0007669"/>
    <property type="project" value="UniProtKB-KW"/>
</dbReference>
<evidence type="ECO:0000259" key="2">
    <source>
        <dbReference type="Pfam" id="PF02517"/>
    </source>
</evidence>
<keyword evidence="3" id="KW-0482">Metalloprotease</keyword>
<evidence type="ECO:0000313" key="4">
    <source>
        <dbReference type="Proteomes" id="UP000444174"/>
    </source>
</evidence>
<sequence>MQQTTQAIVETIRVIFEPRYAAQQAQVAGQSRAVWRMFAGLALVLFISYLGSGLVYGLARRFGADPATLQLGTTPIAMLILLFSFVFASIGVVLAMPLLQRRPVAELFGPVPLFFRQFRNTVAALILLWGVVTVLPPYDLGAPLTANLTLGAWLRWLPLAVLAVLVQVEAEELLFRGYLQQALAARFRSGWIWMGAPSVIFALGHYLPAEAGENAIWVALWAGLFAVLMADLTARAGSLGPAVAVHFVNNAVALLIVGAPEGLNGLALFLSPYTLSDTAEIRPWLWVDFAMMLVSWLAARLAIRA</sequence>
<keyword evidence="1" id="KW-0812">Transmembrane</keyword>
<keyword evidence="1" id="KW-1133">Transmembrane helix</keyword>
<feature type="transmembrane region" description="Helical" evidence="1">
    <location>
        <begin position="283"/>
        <end position="303"/>
    </location>
</feature>
<feature type="transmembrane region" description="Helical" evidence="1">
    <location>
        <begin position="33"/>
        <end position="56"/>
    </location>
</feature>
<feature type="transmembrane region" description="Helical" evidence="1">
    <location>
        <begin position="150"/>
        <end position="170"/>
    </location>
</feature>
<dbReference type="AlphaFoldDB" id="A0A843YHF4"/>
<feature type="domain" description="CAAX prenyl protease 2/Lysostaphin resistance protein A-like" evidence="2">
    <location>
        <begin position="155"/>
        <end position="252"/>
    </location>
</feature>
<dbReference type="Pfam" id="PF02517">
    <property type="entry name" value="Rce1-like"/>
    <property type="match status" value="1"/>
</dbReference>
<comment type="caution">
    <text evidence="3">The sequence shown here is derived from an EMBL/GenBank/DDBJ whole genome shotgun (WGS) entry which is preliminary data.</text>
</comment>
<reference evidence="3 4" key="1">
    <citation type="submission" date="2019-10" db="EMBL/GenBank/DDBJ databases">
        <title>Epibacterium sp. nov., isolated from seawater.</title>
        <authorList>
            <person name="Zhang X."/>
            <person name="Li N."/>
        </authorList>
    </citation>
    <scope>NUCLEOTIDE SEQUENCE [LARGE SCALE GENOMIC DNA]</scope>
    <source>
        <strain evidence="3 4">SM1979</strain>
    </source>
</reference>
<feature type="transmembrane region" description="Helical" evidence="1">
    <location>
        <begin position="191"/>
        <end position="209"/>
    </location>
</feature>
<feature type="transmembrane region" description="Helical" evidence="1">
    <location>
        <begin position="215"/>
        <end position="232"/>
    </location>
</feature>
<gene>
    <name evidence="3" type="ORF">GFB49_08960</name>
</gene>
<dbReference type="GO" id="GO:0004175">
    <property type="term" value="F:endopeptidase activity"/>
    <property type="evidence" value="ECO:0007669"/>
    <property type="project" value="UniProtKB-ARBA"/>
</dbReference>
<keyword evidence="1" id="KW-0472">Membrane</keyword>
<dbReference type="RefSeq" id="WP_153215517.1">
    <property type="nucleotide sequence ID" value="NZ_WIBF01000004.1"/>
</dbReference>
<evidence type="ECO:0000256" key="1">
    <source>
        <dbReference type="SAM" id="Phobius"/>
    </source>
</evidence>
<feature type="transmembrane region" description="Helical" evidence="1">
    <location>
        <begin position="76"/>
        <end position="99"/>
    </location>
</feature>
<dbReference type="GO" id="GO:0080120">
    <property type="term" value="P:CAAX-box protein maturation"/>
    <property type="evidence" value="ECO:0007669"/>
    <property type="project" value="UniProtKB-ARBA"/>
</dbReference>
<dbReference type="GO" id="GO:0008237">
    <property type="term" value="F:metallopeptidase activity"/>
    <property type="evidence" value="ECO:0007669"/>
    <property type="project" value="UniProtKB-KW"/>
</dbReference>
<protein>
    <submittedName>
        <fullName evidence="3">CPBP family intramembrane metalloprotease</fullName>
    </submittedName>
</protein>
<dbReference type="PANTHER" id="PTHR36435:SF1">
    <property type="entry name" value="CAAX AMINO TERMINAL PROTEASE FAMILY PROTEIN"/>
    <property type="match status" value="1"/>
</dbReference>
<dbReference type="InterPro" id="IPR052710">
    <property type="entry name" value="CAAX_protease"/>
</dbReference>
<accession>A0A843YHF4</accession>
<dbReference type="PANTHER" id="PTHR36435">
    <property type="entry name" value="SLR1288 PROTEIN"/>
    <property type="match status" value="1"/>
</dbReference>
<feature type="transmembrane region" description="Helical" evidence="1">
    <location>
        <begin position="120"/>
        <end position="138"/>
    </location>
</feature>
<proteinExistence type="predicted"/>
<keyword evidence="4" id="KW-1185">Reference proteome</keyword>
<dbReference type="EMBL" id="WIBF01000004">
    <property type="protein sequence ID" value="MQQ08579.1"/>
    <property type="molecule type" value="Genomic_DNA"/>
</dbReference>
<evidence type="ECO:0000313" key="3">
    <source>
        <dbReference type="EMBL" id="MQQ08579.1"/>
    </source>
</evidence>
<dbReference type="Proteomes" id="UP000444174">
    <property type="component" value="Unassembled WGS sequence"/>
</dbReference>